<dbReference type="InterPro" id="IPR041715">
    <property type="entry name" value="HisRS-like_core"/>
</dbReference>
<accession>X1N0S8</accession>
<evidence type="ECO:0000313" key="2">
    <source>
        <dbReference type="EMBL" id="GAI37173.1"/>
    </source>
</evidence>
<organism evidence="2">
    <name type="scientific">marine sediment metagenome</name>
    <dbReference type="NCBI Taxonomy" id="412755"/>
    <lineage>
        <taxon>unclassified sequences</taxon>
        <taxon>metagenomes</taxon>
        <taxon>ecological metagenomes</taxon>
    </lineage>
</organism>
<name>X1N0S8_9ZZZZ</name>
<sequence length="94" mass="10912">MKVERCQGFNDLSPEEMARFRLIEGVFRDRCLKCGYQEVRTSTLEYLYLFTSVGTLTPGMLRRVYSFLDWDGWSGERVVLKPDGTIPVARLVQL</sequence>
<dbReference type="Gene3D" id="3.30.930.10">
    <property type="entry name" value="Bira Bifunctional Protein, Domain 2"/>
    <property type="match status" value="1"/>
</dbReference>
<dbReference type="InterPro" id="IPR045864">
    <property type="entry name" value="aa-tRNA-synth_II/BPL/LPL"/>
</dbReference>
<protein>
    <recommendedName>
        <fullName evidence="1">Class II Histidinyl-tRNA synthetase (HisRS)-like catalytic core domain-containing protein</fullName>
    </recommendedName>
</protein>
<dbReference type="Pfam" id="PF13393">
    <property type="entry name" value="tRNA-synt_His"/>
    <property type="match status" value="1"/>
</dbReference>
<reference evidence="2" key="1">
    <citation type="journal article" date="2014" name="Front. Microbiol.">
        <title>High frequency of phylogenetically diverse reductive dehalogenase-homologous genes in deep subseafloor sedimentary metagenomes.</title>
        <authorList>
            <person name="Kawai M."/>
            <person name="Futagami T."/>
            <person name="Toyoda A."/>
            <person name="Takaki Y."/>
            <person name="Nishi S."/>
            <person name="Hori S."/>
            <person name="Arai W."/>
            <person name="Tsubouchi T."/>
            <person name="Morono Y."/>
            <person name="Uchiyama I."/>
            <person name="Ito T."/>
            <person name="Fujiyama A."/>
            <person name="Inagaki F."/>
            <person name="Takami H."/>
        </authorList>
    </citation>
    <scope>NUCLEOTIDE SEQUENCE</scope>
    <source>
        <strain evidence="2">Expedition CK06-06</strain>
    </source>
</reference>
<feature type="domain" description="Class II Histidinyl-tRNA synthetase (HisRS)-like catalytic core" evidence="1">
    <location>
        <begin position="8"/>
        <end position="92"/>
    </location>
</feature>
<gene>
    <name evidence="2" type="ORF">S06H3_40398</name>
</gene>
<dbReference type="AlphaFoldDB" id="X1N0S8"/>
<dbReference type="EMBL" id="BARV01024795">
    <property type="protein sequence ID" value="GAI37173.1"/>
    <property type="molecule type" value="Genomic_DNA"/>
</dbReference>
<dbReference type="SUPFAM" id="SSF55681">
    <property type="entry name" value="Class II aaRS and biotin synthetases"/>
    <property type="match status" value="1"/>
</dbReference>
<proteinExistence type="predicted"/>
<evidence type="ECO:0000259" key="1">
    <source>
        <dbReference type="Pfam" id="PF13393"/>
    </source>
</evidence>
<comment type="caution">
    <text evidence="2">The sequence shown here is derived from an EMBL/GenBank/DDBJ whole genome shotgun (WGS) entry which is preliminary data.</text>
</comment>